<evidence type="ECO:0000313" key="1">
    <source>
        <dbReference type="EMBL" id="OCK73239.1"/>
    </source>
</evidence>
<organism evidence="1 2">
    <name type="scientific">Lepidopterella palustris CBS 459.81</name>
    <dbReference type="NCBI Taxonomy" id="1314670"/>
    <lineage>
        <taxon>Eukaryota</taxon>
        <taxon>Fungi</taxon>
        <taxon>Dikarya</taxon>
        <taxon>Ascomycota</taxon>
        <taxon>Pezizomycotina</taxon>
        <taxon>Dothideomycetes</taxon>
        <taxon>Pleosporomycetidae</taxon>
        <taxon>Mytilinidiales</taxon>
        <taxon>Argynnaceae</taxon>
        <taxon>Lepidopterella</taxon>
    </lineage>
</organism>
<keyword evidence="2" id="KW-1185">Reference proteome</keyword>
<gene>
    <name evidence="1" type="ORF">K432DRAFT_399013</name>
</gene>
<reference evidence="1 2" key="1">
    <citation type="journal article" date="2016" name="Nat. Commun.">
        <title>Ectomycorrhizal ecology is imprinted in the genome of the dominant symbiotic fungus Cenococcum geophilum.</title>
        <authorList>
            <consortium name="DOE Joint Genome Institute"/>
            <person name="Peter M."/>
            <person name="Kohler A."/>
            <person name="Ohm R.A."/>
            <person name="Kuo A."/>
            <person name="Krutzmann J."/>
            <person name="Morin E."/>
            <person name="Arend M."/>
            <person name="Barry K.W."/>
            <person name="Binder M."/>
            <person name="Choi C."/>
            <person name="Clum A."/>
            <person name="Copeland A."/>
            <person name="Grisel N."/>
            <person name="Haridas S."/>
            <person name="Kipfer T."/>
            <person name="LaButti K."/>
            <person name="Lindquist E."/>
            <person name="Lipzen A."/>
            <person name="Maire R."/>
            <person name="Meier B."/>
            <person name="Mihaltcheva S."/>
            <person name="Molinier V."/>
            <person name="Murat C."/>
            <person name="Poggeler S."/>
            <person name="Quandt C.A."/>
            <person name="Sperisen C."/>
            <person name="Tritt A."/>
            <person name="Tisserant E."/>
            <person name="Crous P.W."/>
            <person name="Henrissat B."/>
            <person name="Nehls U."/>
            <person name="Egli S."/>
            <person name="Spatafora J.W."/>
            <person name="Grigoriev I.V."/>
            <person name="Martin F.M."/>
        </authorList>
    </citation>
    <scope>NUCLEOTIDE SEQUENCE [LARGE SCALE GENOMIC DNA]</scope>
    <source>
        <strain evidence="1 2">CBS 459.81</strain>
    </source>
</reference>
<protein>
    <submittedName>
        <fullName evidence="1">Uncharacterized protein</fullName>
    </submittedName>
</protein>
<sequence length="290" mass="32712">MSVSTTTSGSSPFWLGSAPVPRASSGWYPTSSYNALRGSCFGPTGKLLSRYPEVIRLLRGGGSPMKIELFQDLYSEYSNLAMSFSVDRPIAIRGLERRLLSTLKTEGGYGIFEKYLHRCLLWQKSIRSLKRIMSFRGETVPSWSWMAYEGGIEYMDVPYGKVDWAKDIVSPFNGTKLSEAHDPMVVTQLKAPIYDLVDSQSAGLVLDETDRSIKRHLKCIIVGTSKAPNPKDQALCYVLLVQEAVDQEPKYLRMSWSRTPEEESDRIQCLELADLHSIVFERIKFSSNLQ</sequence>
<proteinExistence type="predicted"/>
<dbReference type="AlphaFoldDB" id="A0A8E2DX46"/>
<accession>A0A8E2DX46</accession>
<dbReference type="EMBL" id="KV745868">
    <property type="protein sequence ID" value="OCK73239.1"/>
    <property type="molecule type" value="Genomic_DNA"/>
</dbReference>
<dbReference type="OrthoDB" id="4062651at2759"/>
<name>A0A8E2DX46_9PEZI</name>
<dbReference type="Proteomes" id="UP000250266">
    <property type="component" value="Unassembled WGS sequence"/>
</dbReference>
<evidence type="ECO:0000313" key="2">
    <source>
        <dbReference type="Proteomes" id="UP000250266"/>
    </source>
</evidence>
<dbReference type="PANTHER" id="PTHR33112">
    <property type="entry name" value="DOMAIN PROTEIN, PUTATIVE-RELATED"/>
    <property type="match status" value="1"/>
</dbReference>
<dbReference type="PANTHER" id="PTHR33112:SF10">
    <property type="entry name" value="TOL"/>
    <property type="match status" value="1"/>
</dbReference>